<organism evidence="3 4">
    <name type="scientific">Lachancea dasiensis</name>
    <dbReference type="NCBI Taxonomy" id="1072105"/>
    <lineage>
        <taxon>Eukaryota</taxon>
        <taxon>Fungi</taxon>
        <taxon>Dikarya</taxon>
        <taxon>Ascomycota</taxon>
        <taxon>Saccharomycotina</taxon>
        <taxon>Saccharomycetes</taxon>
        <taxon>Saccharomycetales</taxon>
        <taxon>Saccharomycetaceae</taxon>
        <taxon>Lachancea</taxon>
    </lineage>
</organism>
<feature type="compositionally biased region" description="Polar residues" evidence="2">
    <location>
        <begin position="380"/>
        <end position="389"/>
    </location>
</feature>
<evidence type="ECO:0000313" key="4">
    <source>
        <dbReference type="Proteomes" id="UP000190274"/>
    </source>
</evidence>
<dbReference type="GO" id="GO:0034066">
    <property type="term" value="C:Ric1-Rgp1 guanyl-nucleotide exchange factor complex"/>
    <property type="evidence" value="ECO:0007669"/>
    <property type="project" value="EnsemblFungi"/>
</dbReference>
<keyword evidence="1" id="KW-0175">Coiled coil</keyword>
<dbReference type="GO" id="GO:0005829">
    <property type="term" value="C:cytosol"/>
    <property type="evidence" value="ECO:0007669"/>
    <property type="project" value="GOC"/>
</dbReference>
<feature type="compositionally biased region" description="Basic and acidic residues" evidence="2">
    <location>
        <begin position="291"/>
        <end position="300"/>
    </location>
</feature>
<dbReference type="AlphaFoldDB" id="A0A1G4JIR8"/>
<feature type="region of interest" description="Disordered" evidence="2">
    <location>
        <begin position="369"/>
        <end position="394"/>
    </location>
</feature>
<dbReference type="GO" id="GO:0042147">
    <property type="term" value="P:retrograde transport, endosome to Golgi"/>
    <property type="evidence" value="ECO:0007669"/>
    <property type="project" value="EnsemblFungi"/>
</dbReference>
<dbReference type="OrthoDB" id="1918at2759"/>
<keyword evidence="4" id="KW-1185">Reference proteome</keyword>
<evidence type="ECO:0000313" key="3">
    <source>
        <dbReference type="EMBL" id="SCU90186.1"/>
    </source>
</evidence>
<dbReference type="InterPro" id="IPR014848">
    <property type="entry name" value="Rgp1"/>
</dbReference>
<accession>A0A1G4JIR8</accession>
<evidence type="ECO:0000256" key="1">
    <source>
        <dbReference type="SAM" id="Coils"/>
    </source>
</evidence>
<name>A0A1G4JIR8_9SACH</name>
<dbReference type="Pfam" id="PF08737">
    <property type="entry name" value="Rgp1"/>
    <property type="match status" value="1"/>
</dbReference>
<dbReference type="Proteomes" id="UP000190274">
    <property type="component" value="Chromosome F"/>
</dbReference>
<evidence type="ECO:0000256" key="2">
    <source>
        <dbReference type="SAM" id="MobiDB-lite"/>
    </source>
</evidence>
<gene>
    <name evidence="3" type="ORF">LADA_0F02410G</name>
</gene>
<protein>
    <submittedName>
        <fullName evidence="3">LADA_0F02410g1_1</fullName>
    </submittedName>
</protein>
<feature type="coiled-coil region" evidence="1">
    <location>
        <begin position="47"/>
        <end position="106"/>
    </location>
</feature>
<dbReference type="GO" id="GO:0005085">
    <property type="term" value="F:guanyl-nucleotide exchange factor activity"/>
    <property type="evidence" value="ECO:0007669"/>
    <property type="project" value="EnsemblFungi"/>
</dbReference>
<reference evidence="3 4" key="1">
    <citation type="submission" date="2016-03" db="EMBL/GenBank/DDBJ databases">
        <authorList>
            <person name="Devillers H."/>
        </authorList>
    </citation>
    <scope>NUCLEOTIDE SEQUENCE [LARGE SCALE GENOMIC DNA]</scope>
    <source>
        <strain evidence="3">CBS 10888</strain>
    </source>
</reference>
<feature type="compositionally biased region" description="Basic residues" evidence="2">
    <location>
        <begin position="301"/>
        <end position="310"/>
    </location>
</feature>
<dbReference type="STRING" id="1266660.A0A1G4JIR8"/>
<dbReference type="PANTHER" id="PTHR12507">
    <property type="entry name" value="REDUCED GROWTH PHENOTYPE 1 RGP1, YEAST -RELATED"/>
    <property type="match status" value="1"/>
</dbReference>
<dbReference type="GO" id="GO:0000139">
    <property type="term" value="C:Golgi membrane"/>
    <property type="evidence" value="ECO:0007669"/>
    <property type="project" value="EnsemblFungi"/>
</dbReference>
<feature type="region of interest" description="Disordered" evidence="2">
    <location>
        <begin position="290"/>
        <end position="310"/>
    </location>
</feature>
<proteinExistence type="predicted"/>
<sequence length="612" mass="69547">MRNHRVDSKNVAENVKLEVVYESNPSFAGESIQVLLRLKHVGSPQTRDQLEHQIHKLKQEQEEMYKEAQANKRRSWSVQTILGPFTREQKNRQEEIRVQITQLQKELNFHNPVTLTSCYVQIYGLFQYDPEVLNPQSFQHPTDHKLAGMGSLAISTRKASATQGFAGILFSNLEDVARESLAAPEVEMAKVPILLIPQTLIFSEVMLDPGQTRAFQFKSPRLPQELPPSYQTSKRLKIHYILNFGLTEVRSQILSPFNADFNIHICPFLDRNGRQFTSKLDSDITITAPGRAKEIKDSPRTRRKSSSSILLRRKSSMISVSSMEDKNNINSECKEVFKGLVRDHASSAELNDGREGLVDQLMECQFRDGNYDTSEEDDSGTAQESNQSPIKRDAVSVRDNLSTAFREFVDAGWSEENRGDIKPSDTEDFVPQLSNRQNEYVINRNGAFIAKVVLSDPFHTTADNIDLTIHFATEGKYKTSAVTTSLKSFELVNPKYALETSSQVVKQQGKTMDECRSICFEDTSVIHMKLLPQKSPNNLMTSQFKSDIFQFKWMLCVKFVLIDRAESLDLLQEFYEDKNGVLSHAKQSLEGEEFLCHIPLTILPTAKSFAGW</sequence>
<dbReference type="EMBL" id="LT598458">
    <property type="protein sequence ID" value="SCU90186.1"/>
    <property type="molecule type" value="Genomic_DNA"/>
</dbReference>